<evidence type="ECO:0000313" key="2">
    <source>
        <dbReference type="Proteomes" id="UP001432014"/>
    </source>
</evidence>
<dbReference type="EMBL" id="CP108482">
    <property type="protein sequence ID" value="WUS54294.1"/>
    <property type="molecule type" value="Genomic_DNA"/>
</dbReference>
<reference evidence="1 2" key="1">
    <citation type="submission" date="2022-10" db="EMBL/GenBank/DDBJ databases">
        <title>The complete genomes of actinobacterial strains from the NBC collection.</title>
        <authorList>
            <person name="Joergensen T.S."/>
            <person name="Alvarez Arevalo M."/>
            <person name="Sterndorff E.B."/>
            <person name="Faurdal D."/>
            <person name="Vuksanovic O."/>
            <person name="Mourched A.-S."/>
            <person name="Charusanti P."/>
            <person name="Shaw S."/>
            <person name="Blin K."/>
            <person name="Weber T."/>
        </authorList>
    </citation>
    <scope>NUCLEOTIDE SEQUENCE [LARGE SCALE GENOMIC DNA]</scope>
    <source>
        <strain evidence="1 2">NBC_01247</strain>
    </source>
</reference>
<dbReference type="Gene3D" id="2.30.320.10">
    <property type="entry name" value="YwqG-like"/>
    <property type="match status" value="1"/>
</dbReference>
<accession>A0ABZ1W0D4</accession>
<keyword evidence="2" id="KW-1185">Reference proteome</keyword>
<dbReference type="SUPFAM" id="SSF103032">
    <property type="entry name" value="Hypothetical protein YwqG"/>
    <property type="match status" value="1"/>
</dbReference>
<dbReference type="RefSeq" id="WP_329492906.1">
    <property type="nucleotide sequence ID" value="NZ_CP108460.1"/>
</dbReference>
<protein>
    <submittedName>
        <fullName evidence="1">DUF1963 domain-containing protein</fullName>
    </submittedName>
</protein>
<gene>
    <name evidence="1" type="ORF">OG469_01500</name>
</gene>
<proteinExistence type="predicted"/>
<sequence length="269" mass="30349">MTRRTPPRPLPVEELFPEVVPFRRETVRLHPRRGEPAPGGSSLGGPLLWPAAEPWPSCPEHSGSPMVAVLQIHRADVPDLVPFPTGCDLLQVLWCPLYHGDRWVVPAVHWRSAAAVGPVRQAPPAPAQAGYGNVPQPCVLHPELVEEYASWDLPQELWDELEDRIDRVQRETGWDYQDHLSTAPGSKLGGWPGWGQDPRWPCCPGCRWPMEHLLTVESTEESDPRWAWTPTEDRDRGFEGADLSLGDLGGVYLFECRNCQDRPFTHRFD</sequence>
<dbReference type="InterPro" id="IPR035948">
    <property type="entry name" value="YwqG-like_sf"/>
</dbReference>
<evidence type="ECO:0000313" key="1">
    <source>
        <dbReference type="EMBL" id="WUS54294.1"/>
    </source>
</evidence>
<dbReference type="Proteomes" id="UP001432014">
    <property type="component" value="Chromosome"/>
</dbReference>
<name>A0ABZ1W0D4_9ACTN</name>
<organism evidence="1 2">
    <name type="scientific">Kitasatospora herbaricolor</name>
    <dbReference type="NCBI Taxonomy" id="68217"/>
    <lineage>
        <taxon>Bacteria</taxon>
        <taxon>Bacillati</taxon>
        <taxon>Actinomycetota</taxon>
        <taxon>Actinomycetes</taxon>
        <taxon>Kitasatosporales</taxon>
        <taxon>Streptomycetaceae</taxon>
        <taxon>Kitasatospora</taxon>
    </lineage>
</organism>